<dbReference type="RefSeq" id="XP_017574145.2">
    <property type="nucleotide sequence ID" value="XM_017718656.2"/>
</dbReference>
<evidence type="ECO:0000313" key="4">
    <source>
        <dbReference type="Proteomes" id="UP001501920"/>
    </source>
</evidence>
<dbReference type="Gene3D" id="2.30.42.10">
    <property type="match status" value="4"/>
</dbReference>
<feature type="domain" description="PDZ" evidence="2">
    <location>
        <begin position="391"/>
        <end position="469"/>
    </location>
</feature>
<dbReference type="SMART" id="SM00228">
    <property type="entry name" value="PDZ"/>
    <property type="match status" value="4"/>
</dbReference>
<dbReference type="Ensembl" id="ENSPNAT00000027380.2">
    <property type="protein sequence ID" value="ENSPNAP00000018254.2"/>
    <property type="gene ID" value="ENSPNAG00000006960.2"/>
</dbReference>
<dbReference type="Pfam" id="PF00595">
    <property type="entry name" value="PDZ"/>
    <property type="match status" value="4"/>
</dbReference>
<dbReference type="STRING" id="42514.ENSPNAP00000018254"/>
<feature type="domain" description="PDZ" evidence="2">
    <location>
        <begin position="43"/>
        <end position="125"/>
    </location>
</feature>
<protein>
    <recommendedName>
        <fullName evidence="2">PDZ domain-containing protein</fullName>
    </recommendedName>
</protein>
<dbReference type="PROSITE" id="PS50106">
    <property type="entry name" value="PDZ"/>
    <property type="match status" value="4"/>
</dbReference>
<dbReference type="PANTHER" id="PTHR14191">
    <property type="entry name" value="PDZ DOMAIN CONTAINING PROTEIN"/>
    <property type="match status" value="1"/>
</dbReference>
<dbReference type="GO" id="GO:0043495">
    <property type="term" value="F:protein-membrane adaptor activity"/>
    <property type="evidence" value="ECO:0007669"/>
    <property type="project" value="TreeGrafter"/>
</dbReference>
<dbReference type="GO" id="GO:0072659">
    <property type="term" value="P:protein localization to plasma membrane"/>
    <property type="evidence" value="ECO:0007669"/>
    <property type="project" value="TreeGrafter"/>
</dbReference>
<accession>A0A3B4D5R2</accession>
<reference evidence="3" key="3">
    <citation type="submission" date="2025-09" db="UniProtKB">
        <authorList>
            <consortium name="Ensembl"/>
        </authorList>
    </citation>
    <scope>IDENTIFICATION</scope>
</reference>
<dbReference type="InterPro" id="IPR051067">
    <property type="entry name" value="NHER"/>
</dbReference>
<dbReference type="InterPro" id="IPR036034">
    <property type="entry name" value="PDZ_sf"/>
</dbReference>
<evidence type="ECO:0000259" key="2">
    <source>
        <dbReference type="PROSITE" id="PS50106"/>
    </source>
</evidence>
<dbReference type="CDD" id="cd06768">
    <property type="entry name" value="PDZ_NHERF-like"/>
    <property type="match status" value="3"/>
</dbReference>
<reference evidence="3 4" key="1">
    <citation type="submission" date="2020-10" db="EMBL/GenBank/DDBJ databases">
        <title>Pygocentrus nattereri (red-bellied piranha) genome, fPygNat1, primary haplotype.</title>
        <authorList>
            <person name="Myers G."/>
            <person name="Meyer A."/>
            <person name="Karagic N."/>
            <person name="Pippel M."/>
            <person name="Winkler S."/>
            <person name="Tracey A."/>
            <person name="Wood J."/>
            <person name="Formenti G."/>
            <person name="Howe K."/>
            <person name="Fedrigo O."/>
            <person name="Jarvis E.D."/>
        </authorList>
    </citation>
    <scope>NUCLEOTIDE SEQUENCE [LARGE SCALE GENOMIC DNA]</scope>
</reference>
<dbReference type="InterPro" id="IPR001478">
    <property type="entry name" value="PDZ"/>
</dbReference>
<dbReference type="AlphaFoldDB" id="A0A3B4D5R2"/>
<evidence type="ECO:0000313" key="3">
    <source>
        <dbReference type="Ensembl" id="ENSPNAP00000018254.2"/>
    </source>
</evidence>
<reference evidence="3" key="2">
    <citation type="submission" date="2025-08" db="UniProtKB">
        <authorList>
            <consortium name="Ensembl"/>
        </authorList>
    </citation>
    <scope>IDENTIFICATION</scope>
</reference>
<dbReference type="GeneTree" id="ENSGT00950000182849"/>
<dbReference type="GO" id="GO:0016324">
    <property type="term" value="C:apical plasma membrane"/>
    <property type="evidence" value="ECO:0007669"/>
    <property type="project" value="TreeGrafter"/>
</dbReference>
<keyword evidence="4" id="KW-1185">Reference proteome</keyword>
<sequence length="501" mass="55656">MRYTTGPGDATDLPQRFTFNPKEGIDNPTLVISDDTEPALCPRLCLLKREEGEGFGFYLRKETGCRGHVVQQVAPWSAAERSGLRDGDRVLEVNENFVDNQEYEKVVLKVQASGLQLCLLVLRAEDYELAVSEGMDLMALARAYRGEGCARPRLCHIIREPGCGLGVSIIPVEGERGKYYLNPVSEGPSEKAGVQPGDRLLWVNGVMVSTLTHSALAKMVKRSSEFMTIMVIDSRSEESYVRRRLPILPAFASVHNLPHRPKTLNLVQTPQGYGFLLRQEKLSSGQIAHLLREVDPHSPAELAGMEDGDLLLAVNGEQVENTAHEDIVSRIRQSGQQVTLTTISIQGRDYYTQLGFSPLLFYEPTISKTERFPELTLPRKDMHINLQCPRLCVLHKEGTGFGFNLACVQNKTYISQVAAGRAGERAGLRQGDVVMEVNGQNVEEEHFEEVLRVIKKGGTPLRLLVVERGGYETLRKSGLTVNPALISHSIQVPDSTQDHFL</sequence>
<dbReference type="PANTHER" id="PTHR14191:SF20">
    <property type="entry name" value="NA(+)_H(+) EXCHANGE REGULATORY COFACTOR NHE-RF4"/>
    <property type="match status" value="1"/>
</dbReference>
<keyword evidence="1" id="KW-0677">Repeat</keyword>
<evidence type="ECO:0000256" key="1">
    <source>
        <dbReference type="ARBA" id="ARBA00022737"/>
    </source>
</evidence>
<dbReference type="SUPFAM" id="SSF50156">
    <property type="entry name" value="PDZ domain-like"/>
    <property type="match status" value="4"/>
</dbReference>
<dbReference type="OMA" id="CMVPRLC"/>
<dbReference type="CTD" id="557269"/>
<proteinExistence type="predicted"/>
<feature type="domain" description="PDZ" evidence="2">
    <location>
        <begin position="263"/>
        <end position="346"/>
    </location>
</feature>
<dbReference type="GeneID" id="108439975"/>
<name>A0A3B4D5R2_PYGNA</name>
<dbReference type="OrthoDB" id="10009200at2759"/>
<dbReference type="Proteomes" id="UP001501920">
    <property type="component" value="Chromosome 17"/>
</dbReference>
<feature type="domain" description="PDZ" evidence="2">
    <location>
        <begin position="137"/>
        <end position="235"/>
    </location>
</feature>
<organism evidence="3 4">
    <name type="scientific">Pygocentrus nattereri</name>
    <name type="common">Red-bellied piranha</name>
    <dbReference type="NCBI Taxonomy" id="42514"/>
    <lineage>
        <taxon>Eukaryota</taxon>
        <taxon>Metazoa</taxon>
        <taxon>Chordata</taxon>
        <taxon>Craniata</taxon>
        <taxon>Vertebrata</taxon>
        <taxon>Euteleostomi</taxon>
        <taxon>Actinopterygii</taxon>
        <taxon>Neopterygii</taxon>
        <taxon>Teleostei</taxon>
        <taxon>Ostariophysi</taxon>
        <taxon>Characiformes</taxon>
        <taxon>Characoidei</taxon>
        <taxon>Pygocentrus</taxon>
    </lineage>
</organism>